<dbReference type="Proteomes" id="UP000236884">
    <property type="component" value="Chromosome"/>
</dbReference>
<organism evidence="3 4">
    <name type="scientific">Variibacter gotjawalensis</name>
    <dbReference type="NCBI Taxonomy" id="1333996"/>
    <lineage>
        <taxon>Bacteria</taxon>
        <taxon>Pseudomonadati</taxon>
        <taxon>Pseudomonadota</taxon>
        <taxon>Alphaproteobacteria</taxon>
        <taxon>Hyphomicrobiales</taxon>
        <taxon>Nitrobacteraceae</taxon>
        <taxon>Variibacter</taxon>
    </lineage>
</organism>
<evidence type="ECO:0000256" key="2">
    <source>
        <dbReference type="SAM" id="Phobius"/>
    </source>
</evidence>
<protein>
    <recommendedName>
        <fullName evidence="5">Holin-X, holin superfamily III</fullName>
    </recommendedName>
</protein>
<dbReference type="AlphaFoldDB" id="A0A0S3PV84"/>
<evidence type="ECO:0000313" key="4">
    <source>
        <dbReference type="Proteomes" id="UP000236884"/>
    </source>
</evidence>
<reference evidence="3 4" key="1">
    <citation type="submission" date="2015-08" db="EMBL/GenBank/DDBJ databases">
        <title>Investigation of the bacterial diversity of lava forest soil.</title>
        <authorList>
            <person name="Lee J.S."/>
        </authorList>
    </citation>
    <scope>NUCLEOTIDE SEQUENCE [LARGE SCALE GENOMIC DNA]</scope>
    <source>
        <strain evidence="3 4">GJW-30</strain>
    </source>
</reference>
<accession>A0A0S3PV84</accession>
<feature type="transmembrane region" description="Helical" evidence="2">
    <location>
        <begin position="54"/>
        <end position="76"/>
    </location>
</feature>
<feature type="region of interest" description="Disordered" evidence="1">
    <location>
        <begin position="112"/>
        <end position="135"/>
    </location>
</feature>
<feature type="transmembrane region" description="Helical" evidence="2">
    <location>
        <begin position="21"/>
        <end position="42"/>
    </location>
</feature>
<dbReference type="KEGG" id="vgo:GJW-30_1_02355"/>
<gene>
    <name evidence="3" type="ORF">GJW-30_1_02355</name>
</gene>
<proteinExistence type="predicted"/>
<keyword evidence="4" id="KW-1185">Reference proteome</keyword>
<dbReference type="EMBL" id="AP014946">
    <property type="protein sequence ID" value="BAT59821.1"/>
    <property type="molecule type" value="Genomic_DNA"/>
</dbReference>
<evidence type="ECO:0000313" key="3">
    <source>
        <dbReference type="EMBL" id="BAT59821.1"/>
    </source>
</evidence>
<evidence type="ECO:0000256" key="1">
    <source>
        <dbReference type="SAM" id="MobiDB-lite"/>
    </source>
</evidence>
<keyword evidence="2" id="KW-1133">Transmembrane helix</keyword>
<dbReference type="RefSeq" id="WP_096355503.1">
    <property type="nucleotide sequence ID" value="NZ_AP014946.1"/>
</dbReference>
<keyword evidence="2" id="KW-0812">Transmembrane</keyword>
<feature type="compositionally biased region" description="Basic and acidic residues" evidence="1">
    <location>
        <begin position="121"/>
        <end position="135"/>
    </location>
</feature>
<keyword evidence="2" id="KW-0472">Membrane</keyword>
<name>A0A0S3PV84_9BRAD</name>
<evidence type="ECO:0008006" key="5">
    <source>
        <dbReference type="Google" id="ProtNLM"/>
    </source>
</evidence>
<sequence length="135" mass="14521">MTGIDQSVQRIREQVKLWCRRIVAGAFVFVFLVAAISLLISASRIALEDQLGPIGSRLLVAFVLCVLSAGVLLWAWKAANSPVEARKRDSILDVIVLGYTLAQELKAALGVGEPPRKSAKAKAEDPPNPDSEKAA</sequence>